<organism evidence="4 5">
    <name type="scientific">Diplodia corticola</name>
    <dbReference type="NCBI Taxonomy" id="236234"/>
    <lineage>
        <taxon>Eukaryota</taxon>
        <taxon>Fungi</taxon>
        <taxon>Dikarya</taxon>
        <taxon>Ascomycota</taxon>
        <taxon>Pezizomycotina</taxon>
        <taxon>Dothideomycetes</taxon>
        <taxon>Dothideomycetes incertae sedis</taxon>
        <taxon>Botryosphaeriales</taxon>
        <taxon>Botryosphaeriaceae</taxon>
        <taxon>Diplodia</taxon>
    </lineage>
</organism>
<dbReference type="PANTHER" id="PTHR42109">
    <property type="entry name" value="UNPLACED GENOMIC SCAFFOLD UM_SCAF_CONTIG_1.265, WHOLE GENOME SHOTGUN SEQUENCE"/>
    <property type="match status" value="1"/>
</dbReference>
<dbReference type="GeneID" id="31017163"/>
<proteinExistence type="predicted"/>
<dbReference type="EMBL" id="MNUE01000005">
    <property type="protein sequence ID" value="OJD37997.1"/>
    <property type="molecule type" value="Genomic_DNA"/>
</dbReference>
<dbReference type="AlphaFoldDB" id="A0A1J9SEJ2"/>
<feature type="region of interest" description="Disordered" evidence="1">
    <location>
        <begin position="306"/>
        <end position="354"/>
    </location>
</feature>
<evidence type="ECO:0000256" key="1">
    <source>
        <dbReference type="SAM" id="MobiDB-lite"/>
    </source>
</evidence>
<protein>
    <recommendedName>
        <fullName evidence="3">DUF7702 domain-containing protein</fullName>
    </recommendedName>
</protein>
<reference evidence="4 5" key="1">
    <citation type="submission" date="2016-10" db="EMBL/GenBank/DDBJ databases">
        <title>Proteomics and genomics reveal pathogen-plant mechanisms compatible with a hemibiotrophic lifestyle of Diplodia corticola.</title>
        <authorList>
            <person name="Fernandes I."/>
            <person name="De Jonge R."/>
            <person name="Van De Peer Y."/>
            <person name="Devreese B."/>
            <person name="Alves A."/>
            <person name="Esteves A.C."/>
        </authorList>
    </citation>
    <scope>NUCLEOTIDE SEQUENCE [LARGE SCALE GENOMIC DNA]</scope>
    <source>
        <strain evidence="4 5">CBS 112549</strain>
    </source>
</reference>
<feature type="transmembrane region" description="Helical" evidence="2">
    <location>
        <begin position="69"/>
        <end position="92"/>
    </location>
</feature>
<gene>
    <name evidence="4" type="ORF">BKCO1_500078</name>
</gene>
<keyword evidence="5" id="KW-1185">Reference proteome</keyword>
<evidence type="ECO:0000313" key="5">
    <source>
        <dbReference type="Proteomes" id="UP000183809"/>
    </source>
</evidence>
<dbReference type="Pfam" id="PF24800">
    <property type="entry name" value="DUF7702"/>
    <property type="match status" value="1"/>
</dbReference>
<dbReference type="STRING" id="236234.A0A1J9SEJ2"/>
<dbReference type="OrthoDB" id="2560628at2759"/>
<feature type="transmembrane region" description="Helical" evidence="2">
    <location>
        <begin position="126"/>
        <end position="147"/>
    </location>
</feature>
<keyword evidence="2" id="KW-1133">Transmembrane helix</keyword>
<feature type="transmembrane region" description="Helical" evidence="2">
    <location>
        <begin position="238"/>
        <end position="262"/>
    </location>
</feature>
<feature type="domain" description="DUF7702" evidence="3">
    <location>
        <begin position="3"/>
        <end position="261"/>
    </location>
</feature>
<dbReference type="Proteomes" id="UP000183809">
    <property type="component" value="Unassembled WGS sequence"/>
</dbReference>
<comment type="caution">
    <text evidence="4">The sequence shown here is derived from an EMBL/GenBank/DDBJ whole genome shotgun (WGS) entry which is preliminary data.</text>
</comment>
<evidence type="ECO:0000259" key="3">
    <source>
        <dbReference type="Pfam" id="PF24800"/>
    </source>
</evidence>
<dbReference type="PANTHER" id="PTHR42109:SF2">
    <property type="entry name" value="INTEGRAL MEMBRANE PROTEIN"/>
    <property type="match status" value="1"/>
</dbReference>
<feature type="transmembrane region" description="Helical" evidence="2">
    <location>
        <begin position="167"/>
        <end position="187"/>
    </location>
</feature>
<keyword evidence="2" id="KW-0812">Transmembrane</keyword>
<evidence type="ECO:0000313" key="4">
    <source>
        <dbReference type="EMBL" id="OJD37997.1"/>
    </source>
</evidence>
<sequence>MHPRDILAILVLTFYAPTLLASLFLLRRHGFRQSWESWFVLTTFALTRLLWGALQLAGSAHPATSRAGYRLAAATLAVDGLSPLLLCALGLLRRLREGVVAGRLRAGRKLVTKGVVGAVLVPRVRLWVLEALVTAAFVCASVAYRGLSEEEALVGPQRHGGTARAAAVLYVVAFVGIAVGAAALVGVRGEVERGERKALVALGGSLPLLGVRVLYLVLDILAEERAFSAITGSVGVFAGMALVEEAVVAAWFLGVGFTVRVIPRSETLALRKAEKRAVEKEEEEGEGVEVGDAALWERSTAKLADEEDGRMELDGRERVELDAGGRQELNGKEKAESDARGGQELDGRTRAELA</sequence>
<feature type="transmembrane region" description="Helical" evidence="2">
    <location>
        <begin position="199"/>
        <end position="218"/>
    </location>
</feature>
<evidence type="ECO:0000256" key="2">
    <source>
        <dbReference type="SAM" id="Phobius"/>
    </source>
</evidence>
<dbReference type="RefSeq" id="XP_020134025.1">
    <property type="nucleotide sequence ID" value="XM_020276902.1"/>
</dbReference>
<accession>A0A1J9SEJ2</accession>
<feature type="transmembrane region" description="Helical" evidence="2">
    <location>
        <begin position="38"/>
        <end position="57"/>
    </location>
</feature>
<feature type="transmembrane region" description="Helical" evidence="2">
    <location>
        <begin position="6"/>
        <end position="26"/>
    </location>
</feature>
<keyword evidence="2" id="KW-0472">Membrane</keyword>
<name>A0A1J9SEJ2_9PEZI</name>
<dbReference type="InterPro" id="IPR056119">
    <property type="entry name" value="DUF7702"/>
</dbReference>